<proteinExistence type="predicted"/>
<feature type="region of interest" description="Disordered" evidence="1">
    <location>
        <begin position="167"/>
        <end position="191"/>
    </location>
</feature>
<sequence length="191" mass="21030">MSDVDLEELKEKGLSGSEDEECLNIDTDKDLECPSPSPVKDTGFKPVEMSSTPRSNKRKAKKTSPYQRRKKPRNEMDLMMTMMTRQEETMGTVLSVMRELQNSVDSLREAVNTKIAAVDTRLDVLTDRVKSLQEARADGFISGMGVASTSSTGTQAIPHYVAQTQAPARPASTVSTGTTSGFRSKYGFKRP</sequence>
<reference evidence="2" key="1">
    <citation type="submission" date="2021-05" db="EMBL/GenBank/DDBJ databases">
        <authorList>
            <person name="Feng G."/>
        </authorList>
    </citation>
    <scope>NUCLEOTIDE SEQUENCE</scope>
    <source>
        <strain evidence="2">QCYXFY179</strain>
    </source>
</reference>
<evidence type="ECO:0000256" key="1">
    <source>
        <dbReference type="SAM" id="MobiDB-lite"/>
    </source>
</evidence>
<accession>A0A8K1XYL9</accession>
<evidence type="ECO:0000313" key="2">
    <source>
        <dbReference type="EMBL" id="UHR49721.1"/>
    </source>
</evidence>
<protein>
    <submittedName>
        <fullName evidence="2">Uncharacterized protein</fullName>
    </submittedName>
</protein>
<organism evidence="2">
    <name type="scientific">Hangzhou Nyamivirus 1</name>
    <dbReference type="NCBI Taxonomy" id="2905609"/>
    <lineage>
        <taxon>Viruses</taxon>
        <taxon>Riboviria</taxon>
        <taxon>Orthornavirae</taxon>
        <taxon>Negarnaviricota</taxon>
        <taxon>Haploviricotina</taxon>
        <taxon>Monjiviricetes</taxon>
        <taxon>Mononegavirales</taxon>
        <taxon>Nyamiviridae</taxon>
    </lineage>
</organism>
<feature type="compositionally biased region" description="Polar residues" evidence="1">
    <location>
        <begin position="167"/>
        <end position="182"/>
    </location>
</feature>
<feature type="compositionally biased region" description="Basic residues" evidence="1">
    <location>
        <begin position="55"/>
        <end position="72"/>
    </location>
</feature>
<dbReference type="EMBL" id="MZ209713">
    <property type="protein sequence ID" value="UHR49721.1"/>
    <property type="molecule type" value="Viral_cRNA"/>
</dbReference>
<name>A0A8K1XYL9_9MONO</name>
<gene>
    <name evidence="2" type="ORF">FuNyV1_gp3</name>
</gene>
<feature type="region of interest" description="Disordered" evidence="1">
    <location>
        <begin position="1"/>
        <end position="75"/>
    </location>
</feature>